<dbReference type="OMA" id="NDCACAR"/>
<dbReference type="PANTHER" id="PTHR22093">
    <property type="entry name" value="LEUKOCYTE RECEPTOR CLUSTER LRC MEMBER 1"/>
    <property type="match status" value="1"/>
</dbReference>
<sequence>MNILPKKSWHVRNKDNVAKVRRDEAQARDEEKERKRRLDLAEQEARTDFLRRRIQGREARPAVETVQIPGNVVDLFGQKGDPGQQNAEHEADKRSEQEGREKAMGLLTYLGQSALASSPWYLEPRCAAEPDVKRSKNMSRDERRKKRMDPLVGMKREHDGREDKSSKGGPRCSTQSYGAGSGTTLAKMRAERVRREAAERVRARALLSPDSERGGAAPGGTRGTRPPQYNSQFHPELIRAKRKPQNERHFLHQDN</sequence>
<name>A0A8C4Q8K7_EPTBU</name>
<evidence type="ECO:0000259" key="2">
    <source>
        <dbReference type="SMART" id="SM01083"/>
    </source>
</evidence>
<dbReference type="AlphaFoldDB" id="A0A8C4Q8K7"/>
<dbReference type="Pfam" id="PF10197">
    <property type="entry name" value="Cir_N"/>
    <property type="match status" value="1"/>
</dbReference>
<feature type="compositionally biased region" description="Basic and acidic residues" evidence="1">
    <location>
        <begin position="236"/>
        <end position="255"/>
    </location>
</feature>
<reference evidence="3" key="2">
    <citation type="submission" date="2025-09" db="UniProtKB">
        <authorList>
            <consortium name="Ensembl"/>
        </authorList>
    </citation>
    <scope>IDENTIFICATION</scope>
</reference>
<feature type="compositionally biased region" description="Basic and acidic residues" evidence="1">
    <location>
        <begin position="188"/>
        <end position="202"/>
    </location>
</feature>
<dbReference type="SMART" id="SM01083">
    <property type="entry name" value="Cir_N"/>
    <property type="match status" value="1"/>
</dbReference>
<proteinExistence type="predicted"/>
<evidence type="ECO:0000256" key="1">
    <source>
        <dbReference type="SAM" id="MobiDB-lite"/>
    </source>
</evidence>
<dbReference type="PANTHER" id="PTHR22093:SF0">
    <property type="entry name" value="LEUKOCYTE RECEPTOR CLUSTER MEMBER 1"/>
    <property type="match status" value="1"/>
</dbReference>
<keyword evidence="4" id="KW-1185">Reference proteome</keyword>
<dbReference type="InterPro" id="IPR039875">
    <property type="entry name" value="LENG1-like"/>
</dbReference>
<feature type="domain" description="CBF1-interacting co-repressor CIR N-terminal" evidence="2">
    <location>
        <begin position="8"/>
        <end position="44"/>
    </location>
</feature>
<feature type="region of interest" description="Disordered" evidence="1">
    <location>
        <begin position="75"/>
        <end position="99"/>
    </location>
</feature>
<reference evidence="3" key="1">
    <citation type="submission" date="2025-08" db="UniProtKB">
        <authorList>
            <consortium name="Ensembl"/>
        </authorList>
    </citation>
    <scope>IDENTIFICATION</scope>
</reference>
<feature type="compositionally biased region" description="Basic and acidic residues" evidence="1">
    <location>
        <begin position="12"/>
        <end position="42"/>
    </location>
</feature>
<organism evidence="3 4">
    <name type="scientific">Eptatretus burgeri</name>
    <name type="common">Inshore hagfish</name>
    <dbReference type="NCBI Taxonomy" id="7764"/>
    <lineage>
        <taxon>Eukaryota</taxon>
        <taxon>Metazoa</taxon>
        <taxon>Chordata</taxon>
        <taxon>Craniata</taxon>
        <taxon>Vertebrata</taxon>
        <taxon>Cyclostomata</taxon>
        <taxon>Myxini</taxon>
        <taxon>Myxiniformes</taxon>
        <taxon>Myxinidae</taxon>
        <taxon>Eptatretinae</taxon>
        <taxon>Eptatretus</taxon>
    </lineage>
</organism>
<feature type="compositionally biased region" description="Basic and acidic residues" evidence="1">
    <location>
        <begin position="154"/>
        <end position="166"/>
    </location>
</feature>
<accession>A0A8C4Q8K7</accession>
<dbReference type="InterPro" id="IPR019339">
    <property type="entry name" value="CIR_N_dom"/>
</dbReference>
<evidence type="ECO:0000313" key="3">
    <source>
        <dbReference type="Ensembl" id="ENSEBUP00000011690.1"/>
    </source>
</evidence>
<feature type="region of interest" description="Disordered" evidence="1">
    <location>
        <begin position="130"/>
        <end position="255"/>
    </location>
</feature>
<feature type="compositionally biased region" description="Basic and acidic residues" evidence="1">
    <location>
        <begin position="130"/>
        <end position="142"/>
    </location>
</feature>
<feature type="compositionally biased region" description="Polar residues" evidence="1">
    <location>
        <begin position="172"/>
        <end position="184"/>
    </location>
</feature>
<feature type="region of interest" description="Disordered" evidence="1">
    <location>
        <begin position="1"/>
        <end position="42"/>
    </location>
</feature>
<dbReference type="GeneTree" id="ENSGT00510000048131"/>
<protein>
    <submittedName>
        <fullName evidence="3">Leukocyte receptor cluster member 1</fullName>
    </submittedName>
</protein>
<dbReference type="Ensembl" id="ENSEBUT00000012265.1">
    <property type="protein sequence ID" value="ENSEBUP00000011690.1"/>
    <property type="gene ID" value="ENSEBUG00000007490.1"/>
</dbReference>
<feature type="compositionally biased region" description="Basic and acidic residues" evidence="1">
    <location>
        <begin position="87"/>
        <end position="99"/>
    </location>
</feature>
<evidence type="ECO:0000313" key="4">
    <source>
        <dbReference type="Proteomes" id="UP000694388"/>
    </source>
</evidence>
<dbReference type="Proteomes" id="UP000694388">
    <property type="component" value="Unplaced"/>
</dbReference>